<dbReference type="InterPro" id="IPR032816">
    <property type="entry name" value="VTT_dom"/>
</dbReference>
<dbReference type="PANTHER" id="PTHR12677:SF55">
    <property type="entry name" value="UNDECAPRENYL PHOSPHATE TRANSPORTER SAOUHSC_00901-RELATED"/>
    <property type="match status" value="1"/>
</dbReference>
<protein>
    <recommendedName>
        <fullName evidence="6">TVP38/TMEM64 family membrane protein</fullName>
    </recommendedName>
</protein>
<sequence>MISFVILIIVLIILFKSDGFSTLLQVDLNQIRKMSNGNLFLILLIMLGIMVVQNLFTIIPLILVISVNISLFGFVNGYLWSWVSSVIGGILAFLMARYWFQDLLLKHLNPKYQKWTKVENKGFLFVFLGRVFPFAPTSLINIAAGVSAVPLRPFIIGTITGNMIFFFAISLIVKGLWSVQLENNVLLILGAIIVLLVLILWRIRSKRIKRTRGETSEFGG</sequence>
<organism evidence="8 9">
    <name type="scientific">Paenibacillus anaericanus</name>
    <dbReference type="NCBI Taxonomy" id="170367"/>
    <lineage>
        <taxon>Bacteria</taxon>
        <taxon>Bacillati</taxon>
        <taxon>Bacillota</taxon>
        <taxon>Bacilli</taxon>
        <taxon>Bacillales</taxon>
        <taxon>Paenibacillaceae</taxon>
        <taxon>Paenibacillus</taxon>
    </lineage>
</organism>
<feature type="domain" description="VTT" evidence="7">
    <location>
        <begin position="65"/>
        <end position="172"/>
    </location>
</feature>
<feature type="transmembrane region" description="Helical" evidence="6">
    <location>
        <begin position="185"/>
        <end position="203"/>
    </location>
</feature>
<comment type="similarity">
    <text evidence="6">Belongs to the TVP38/TMEM64 family.</text>
</comment>
<evidence type="ECO:0000256" key="5">
    <source>
        <dbReference type="ARBA" id="ARBA00023136"/>
    </source>
</evidence>
<keyword evidence="5 6" id="KW-0472">Membrane</keyword>
<dbReference type="GO" id="GO:0005886">
    <property type="term" value="C:plasma membrane"/>
    <property type="evidence" value="ECO:0007669"/>
    <property type="project" value="UniProtKB-SubCell"/>
</dbReference>
<gene>
    <name evidence="8" type="ORF">EJP82_06920</name>
</gene>
<feature type="transmembrane region" description="Helical" evidence="6">
    <location>
        <begin position="122"/>
        <end position="142"/>
    </location>
</feature>
<feature type="transmembrane region" description="Helical" evidence="6">
    <location>
        <begin position="77"/>
        <end position="100"/>
    </location>
</feature>
<dbReference type="AlphaFoldDB" id="A0A3S1CAE4"/>
<evidence type="ECO:0000256" key="3">
    <source>
        <dbReference type="ARBA" id="ARBA00022692"/>
    </source>
</evidence>
<keyword evidence="4 6" id="KW-1133">Transmembrane helix</keyword>
<evidence type="ECO:0000256" key="4">
    <source>
        <dbReference type="ARBA" id="ARBA00022989"/>
    </source>
</evidence>
<evidence type="ECO:0000313" key="9">
    <source>
        <dbReference type="Proteomes" id="UP000279446"/>
    </source>
</evidence>
<dbReference type="OrthoDB" id="9812980at2"/>
<dbReference type="RefSeq" id="WP_127191310.1">
    <property type="nucleotide sequence ID" value="NZ_RZNY01000004.1"/>
</dbReference>
<evidence type="ECO:0000259" key="7">
    <source>
        <dbReference type="Pfam" id="PF09335"/>
    </source>
</evidence>
<reference evidence="8 9" key="1">
    <citation type="submission" date="2018-12" db="EMBL/GenBank/DDBJ databases">
        <authorList>
            <person name="Sun L."/>
            <person name="Chen Z."/>
        </authorList>
    </citation>
    <scope>NUCLEOTIDE SEQUENCE [LARGE SCALE GENOMIC DNA]</scope>
    <source>
        <strain evidence="8 9">DSM 15890</strain>
    </source>
</reference>
<keyword evidence="2 6" id="KW-1003">Cell membrane</keyword>
<keyword evidence="3 6" id="KW-0812">Transmembrane</keyword>
<accession>A0A3S1CAE4</accession>
<evidence type="ECO:0000256" key="2">
    <source>
        <dbReference type="ARBA" id="ARBA00022475"/>
    </source>
</evidence>
<feature type="transmembrane region" description="Helical" evidence="6">
    <location>
        <begin position="39"/>
        <end position="65"/>
    </location>
</feature>
<dbReference type="Pfam" id="PF09335">
    <property type="entry name" value="VTT_dom"/>
    <property type="match status" value="1"/>
</dbReference>
<comment type="subcellular location">
    <subcellularLocation>
        <location evidence="1 6">Cell membrane</location>
        <topology evidence="1 6">Multi-pass membrane protein</topology>
    </subcellularLocation>
</comment>
<feature type="transmembrane region" description="Helical" evidence="6">
    <location>
        <begin position="154"/>
        <end position="173"/>
    </location>
</feature>
<dbReference type="PANTHER" id="PTHR12677">
    <property type="entry name" value="GOLGI APPARATUS MEMBRANE PROTEIN TVP38-RELATED"/>
    <property type="match status" value="1"/>
</dbReference>
<evidence type="ECO:0000313" key="8">
    <source>
        <dbReference type="EMBL" id="RUT47433.1"/>
    </source>
</evidence>
<evidence type="ECO:0000256" key="6">
    <source>
        <dbReference type="RuleBase" id="RU366058"/>
    </source>
</evidence>
<evidence type="ECO:0000256" key="1">
    <source>
        <dbReference type="ARBA" id="ARBA00004651"/>
    </source>
</evidence>
<dbReference type="Proteomes" id="UP000279446">
    <property type="component" value="Unassembled WGS sequence"/>
</dbReference>
<comment type="caution">
    <text evidence="8">The sequence shown here is derived from an EMBL/GenBank/DDBJ whole genome shotgun (WGS) entry which is preliminary data.</text>
</comment>
<dbReference type="InterPro" id="IPR015414">
    <property type="entry name" value="TMEM64"/>
</dbReference>
<proteinExistence type="inferred from homology"/>
<name>A0A3S1CAE4_9BACL</name>
<keyword evidence="9" id="KW-1185">Reference proteome</keyword>
<dbReference type="EMBL" id="RZNY01000004">
    <property type="protein sequence ID" value="RUT47433.1"/>
    <property type="molecule type" value="Genomic_DNA"/>
</dbReference>